<dbReference type="EMBL" id="JAHRIP010047098">
    <property type="protein sequence ID" value="MEQ2298131.1"/>
    <property type="molecule type" value="Genomic_DNA"/>
</dbReference>
<evidence type="ECO:0000313" key="2">
    <source>
        <dbReference type="EMBL" id="MEQ2298131.1"/>
    </source>
</evidence>
<feature type="compositionally biased region" description="Basic and acidic residues" evidence="1">
    <location>
        <begin position="45"/>
        <end position="56"/>
    </location>
</feature>
<feature type="region of interest" description="Disordered" evidence="1">
    <location>
        <begin position="36"/>
        <end position="77"/>
    </location>
</feature>
<name>A0ABV0YWQ1_9TELE</name>
<comment type="caution">
    <text evidence="2">The sequence shown here is derived from an EMBL/GenBank/DDBJ whole genome shotgun (WGS) entry which is preliminary data.</text>
</comment>
<keyword evidence="3" id="KW-1185">Reference proteome</keyword>
<dbReference type="Proteomes" id="UP001469553">
    <property type="component" value="Unassembled WGS sequence"/>
</dbReference>
<gene>
    <name evidence="2" type="ORF">AMECASPLE_002084</name>
</gene>
<evidence type="ECO:0000313" key="3">
    <source>
        <dbReference type="Proteomes" id="UP001469553"/>
    </source>
</evidence>
<proteinExistence type="predicted"/>
<evidence type="ECO:0000256" key="1">
    <source>
        <dbReference type="SAM" id="MobiDB-lite"/>
    </source>
</evidence>
<reference evidence="2 3" key="1">
    <citation type="submission" date="2021-06" db="EMBL/GenBank/DDBJ databases">
        <authorList>
            <person name="Palmer J.M."/>
        </authorList>
    </citation>
    <scope>NUCLEOTIDE SEQUENCE [LARGE SCALE GENOMIC DNA]</scope>
    <source>
        <strain evidence="2 3">AS_MEX2019</strain>
        <tissue evidence="2">Muscle</tissue>
    </source>
</reference>
<organism evidence="2 3">
    <name type="scientific">Ameca splendens</name>
    <dbReference type="NCBI Taxonomy" id="208324"/>
    <lineage>
        <taxon>Eukaryota</taxon>
        <taxon>Metazoa</taxon>
        <taxon>Chordata</taxon>
        <taxon>Craniata</taxon>
        <taxon>Vertebrata</taxon>
        <taxon>Euteleostomi</taxon>
        <taxon>Actinopterygii</taxon>
        <taxon>Neopterygii</taxon>
        <taxon>Teleostei</taxon>
        <taxon>Neoteleostei</taxon>
        <taxon>Acanthomorphata</taxon>
        <taxon>Ovalentaria</taxon>
        <taxon>Atherinomorphae</taxon>
        <taxon>Cyprinodontiformes</taxon>
        <taxon>Goodeidae</taxon>
        <taxon>Ameca</taxon>
    </lineage>
</organism>
<sequence>MILWCPPSGKRRSCQPPPAFFTRSFHLRLPWNRALSLADSTPPPHDNKKMVEDRGNKKQAHQSRLPWRCPPEASLSL</sequence>
<accession>A0ABV0YWQ1</accession>
<protein>
    <submittedName>
        <fullName evidence="2">Uncharacterized protein</fullName>
    </submittedName>
</protein>